<reference evidence="1 2" key="1">
    <citation type="submission" date="2020-07" db="EMBL/GenBank/DDBJ databases">
        <title>Sequencing the genomes of 1000 actinobacteria strains.</title>
        <authorList>
            <person name="Klenk H.-P."/>
        </authorList>
    </citation>
    <scope>NUCLEOTIDE SEQUENCE [LARGE SCALE GENOMIC DNA]</scope>
    <source>
        <strain evidence="1 2">DSM 40398</strain>
    </source>
</reference>
<name>A0A7Y9EID2_9ACTN</name>
<comment type="caution">
    <text evidence="1">The sequence shown here is derived from an EMBL/GenBank/DDBJ whole genome shotgun (WGS) entry which is preliminary data.</text>
</comment>
<evidence type="ECO:0000313" key="1">
    <source>
        <dbReference type="EMBL" id="NYD48360.1"/>
    </source>
</evidence>
<proteinExistence type="predicted"/>
<dbReference type="AlphaFoldDB" id="A0A7Y9EID2"/>
<dbReference type="EMBL" id="JACCBA010000001">
    <property type="protein sequence ID" value="NYD48360.1"/>
    <property type="molecule type" value="Genomic_DNA"/>
</dbReference>
<organism evidence="1 2">
    <name type="scientific">Actinomadura luteofluorescens</name>
    <dbReference type="NCBI Taxonomy" id="46163"/>
    <lineage>
        <taxon>Bacteria</taxon>
        <taxon>Bacillati</taxon>
        <taxon>Actinomycetota</taxon>
        <taxon>Actinomycetes</taxon>
        <taxon>Streptosporangiales</taxon>
        <taxon>Thermomonosporaceae</taxon>
        <taxon>Actinomadura</taxon>
    </lineage>
</organism>
<dbReference type="Pfam" id="PF19564">
    <property type="entry name" value="DUF6086"/>
    <property type="match status" value="1"/>
</dbReference>
<accession>A0A7Y9EID2</accession>
<dbReference type="InterPro" id="IPR045732">
    <property type="entry name" value="DUF6086"/>
</dbReference>
<gene>
    <name evidence="1" type="ORF">BJY14_004343</name>
</gene>
<sequence>MSQYFQNGEEVLWNPATRVAGLFLDMAEAHSRLLGVPSGLGPMEEDECQVDVQAFALFTDALVRYHANSSHMILRSLMEGFTAMALAIADSAGRPVAAAREMADDPAVRRLVDLAHENATTMAR</sequence>
<evidence type="ECO:0000313" key="2">
    <source>
        <dbReference type="Proteomes" id="UP000529783"/>
    </source>
</evidence>
<dbReference type="RefSeq" id="WP_179845291.1">
    <property type="nucleotide sequence ID" value="NZ_JACCBA010000001.1"/>
</dbReference>
<protein>
    <submittedName>
        <fullName evidence="1">Uncharacterized protein</fullName>
    </submittedName>
</protein>
<dbReference type="Proteomes" id="UP000529783">
    <property type="component" value="Unassembled WGS sequence"/>
</dbReference>
<keyword evidence="2" id="KW-1185">Reference proteome</keyword>